<keyword evidence="2" id="KW-1133">Transmembrane helix</keyword>
<keyword evidence="2" id="KW-0472">Membrane</keyword>
<reference evidence="3 4" key="1">
    <citation type="submission" date="2018-01" db="EMBL/GenBank/DDBJ databases">
        <title>Harnessing the power of phylogenomics to disentangle the directionality and signatures of interkingdom host jumping in the parasitic fungal genus Tolypocladium.</title>
        <authorList>
            <person name="Quandt C.A."/>
            <person name="Patterson W."/>
            <person name="Spatafora J.W."/>
        </authorList>
    </citation>
    <scope>NUCLEOTIDE SEQUENCE [LARGE SCALE GENOMIC DNA]</scope>
    <source>
        <strain evidence="3 4">NRBC 100945</strain>
    </source>
</reference>
<name>A0A2S4KXI8_9HYPO</name>
<dbReference type="AlphaFoldDB" id="A0A2S4KXI8"/>
<dbReference type="Proteomes" id="UP000237481">
    <property type="component" value="Unassembled WGS sequence"/>
</dbReference>
<organism evidence="3 4">
    <name type="scientific">Tolypocladium paradoxum</name>
    <dbReference type="NCBI Taxonomy" id="94208"/>
    <lineage>
        <taxon>Eukaryota</taxon>
        <taxon>Fungi</taxon>
        <taxon>Dikarya</taxon>
        <taxon>Ascomycota</taxon>
        <taxon>Pezizomycotina</taxon>
        <taxon>Sordariomycetes</taxon>
        <taxon>Hypocreomycetidae</taxon>
        <taxon>Hypocreales</taxon>
        <taxon>Ophiocordycipitaceae</taxon>
        <taxon>Tolypocladium</taxon>
    </lineage>
</organism>
<evidence type="ECO:0000313" key="4">
    <source>
        <dbReference type="Proteomes" id="UP000237481"/>
    </source>
</evidence>
<feature type="region of interest" description="Disordered" evidence="1">
    <location>
        <begin position="297"/>
        <end position="316"/>
    </location>
</feature>
<gene>
    <name evidence="3" type="ORF">TPAR_04908</name>
</gene>
<dbReference type="EMBL" id="PKSG01000482">
    <property type="protein sequence ID" value="POR34905.1"/>
    <property type="molecule type" value="Genomic_DNA"/>
</dbReference>
<proteinExistence type="predicted"/>
<evidence type="ECO:0000256" key="1">
    <source>
        <dbReference type="SAM" id="MobiDB-lite"/>
    </source>
</evidence>
<keyword evidence="2" id="KW-0812">Transmembrane</keyword>
<feature type="transmembrane region" description="Helical" evidence="2">
    <location>
        <begin position="86"/>
        <end position="104"/>
    </location>
</feature>
<feature type="transmembrane region" description="Helical" evidence="2">
    <location>
        <begin position="256"/>
        <end position="275"/>
    </location>
</feature>
<dbReference type="STRING" id="94208.A0A2S4KXI8"/>
<feature type="transmembrane region" description="Helical" evidence="2">
    <location>
        <begin position="60"/>
        <end position="80"/>
    </location>
</feature>
<dbReference type="OrthoDB" id="3945378at2759"/>
<feature type="transmembrane region" description="Helical" evidence="2">
    <location>
        <begin position="29"/>
        <end position="48"/>
    </location>
</feature>
<comment type="caution">
    <text evidence="3">The sequence shown here is derived from an EMBL/GenBank/DDBJ whole genome shotgun (WGS) entry which is preliminary data.</text>
</comment>
<sequence>MFNETAAAELGLSCPVVGNPDLYGLGIRIGIYIQMLTVQLSGLLTAYFQVEDHIGQGTIVFVLSTSIVLVRLLHATIQGFEHQTPIQPVEVFPVLTLLLIQVGVCRVSPRNKTTMLIWVVELVGLTVLFAWFWWHGMDLLPRSCPDDKAFFFAQVSIWNWFRSLNKAGSVFAAIGTALAVFVYCGSMVYYCVVAIVRCIQKRRLGYTAANDDEDDKRSVGVGTVDLVVNIGAIVYVEVSLKWNNIAGVHSLNSPGQFMPFFIALGQFLSVFYSAAKYLLLLHADENVAEEEDESTLQCHHEKQHYRRPHDQEGIPI</sequence>
<keyword evidence="4" id="KW-1185">Reference proteome</keyword>
<feature type="transmembrane region" description="Helical" evidence="2">
    <location>
        <begin position="116"/>
        <end position="134"/>
    </location>
</feature>
<evidence type="ECO:0000313" key="3">
    <source>
        <dbReference type="EMBL" id="POR34905.1"/>
    </source>
</evidence>
<feature type="transmembrane region" description="Helical" evidence="2">
    <location>
        <begin position="217"/>
        <end position="236"/>
    </location>
</feature>
<feature type="transmembrane region" description="Helical" evidence="2">
    <location>
        <begin position="170"/>
        <end position="196"/>
    </location>
</feature>
<protein>
    <submittedName>
        <fullName evidence="3">Uncharacterized protein</fullName>
    </submittedName>
</protein>
<evidence type="ECO:0000256" key="2">
    <source>
        <dbReference type="SAM" id="Phobius"/>
    </source>
</evidence>
<accession>A0A2S4KXI8</accession>